<keyword evidence="4" id="KW-1185">Reference proteome</keyword>
<evidence type="ECO:0000313" key="4">
    <source>
        <dbReference type="Proteomes" id="UP001500784"/>
    </source>
</evidence>
<keyword evidence="1" id="KW-0812">Transmembrane</keyword>
<evidence type="ECO:0000256" key="1">
    <source>
        <dbReference type="SAM" id="Phobius"/>
    </source>
</evidence>
<proteinExistence type="predicted"/>
<feature type="domain" description="DUF1648" evidence="2">
    <location>
        <begin position="7"/>
        <end position="47"/>
    </location>
</feature>
<comment type="caution">
    <text evidence="3">The sequence shown here is derived from an EMBL/GenBank/DDBJ whole genome shotgun (WGS) entry which is preliminary data.</text>
</comment>
<dbReference type="PANTHER" id="PTHR37810:SF5">
    <property type="entry name" value="IMMUNITY PROTEIN SDPI"/>
    <property type="match status" value="1"/>
</dbReference>
<protein>
    <recommendedName>
        <fullName evidence="2">DUF1648 domain-containing protein</fullName>
    </recommendedName>
</protein>
<sequence>MVALLSLGLCLVDGALIYGSLPDTVPVHWGLNGPDAWEDKSFGAVFMGRLVALGSVALLALVSAAAPAFSPEEPGASDWEAFRRRRMIQGTVAAMGAVSLLIAACVSYLSMRGWRTPEEVEMWPALVLSGFILAVIVPVYTAAERRSRREAARNGVHPTDEEAAEDTKWIGGVLLNDPHDPHVLVPKRSGTGTGLTVNIGHARGRTAVVLFLVVVIGLPIGLGLLAAP</sequence>
<organism evidence="3 4">
    <name type="scientific">Arthrobacter gandavensis</name>
    <dbReference type="NCBI Taxonomy" id="169960"/>
    <lineage>
        <taxon>Bacteria</taxon>
        <taxon>Bacillati</taxon>
        <taxon>Actinomycetota</taxon>
        <taxon>Actinomycetes</taxon>
        <taxon>Micrococcales</taxon>
        <taxon>Micrococcaceae</taxon>
        <taxon>Arthrobacter</taxon>
    </lineage>
</organism>
<feature type="transmembrane region" description="Helical" evidence="1">
    <location>
        <begin position="207"/>
        <end position="227"/>
    </location>
</feature>
<evidence type="ECO:0000313" key="3">
    <source>
        <dbReference type="EMBL" id="GAA1904744.1"/>
    </source>
</evidence>
<keyword evidence="1" id="KW-0472">Membrane</keyword>
<reference evidence="4" key="1">
    <citation type="journal article" date="2019" name="Int. J. Syst. Evol. Microbiol.">
        <title>The Global Catalogue of Microorganisms (GCM) 10K type strain sequencing project: providing services to taxonomists for standard genome sequencing and annotation.</title>
        <authorList>
            <consortium name="The Broad Institute Genomics Platform"/>
            <consortium name="The Broad Institute Genome Sequencing Center for Infectious Disease"/>
            <person name="Wu L."/>
            <person name="Ma J."/>
        </authorList>
    </citation>
    <scope>NUCLEOTIDE SEQUENCE [LARGE SCALE GENOMIC DNA]</scope>
    <source>
        <strain evidence="4">JCM 13316</strain>
    </source>
</reference>
<feature type="transmembrane region" description="Helical" evidence="1">
    <location>
        <begin position="90"/>
        <end position="110"/>
    </location>
</feature>
<feature type="transmembrane region" description="Helical" evidence="1">
    <location>
        <begin position="122"/>
        <end position="143"/>
    </location>
</feature>
<dbReference type="PANTHER" id="PTHR37810">
    <property type="entry name" value="IMMUNITY PROTEIN SDPI"/>
    <property type="match status" value="1"/>
</dbReference>
<name>A0ABP5A5Y7_9MICC</name>
<keyword evidence="1" id="KW-1133">Transmembrane helix</keyword>
<evidence type="ECO:0000259" key="2">
    <source>
        <dbReference type="Pfam" id="PF07853"/>
    </source>
</evidence>
<dbReference type="EMBL" id="BAAALV010000001">
    <property type="protein sequence ID" value="GAA1904744.1"/>
    <property type="molecule type" value="Genomic_DNA"/>
</dbReference>
<feature type="transmembrane region" description="Helical" evidence="1">
    <location>
        <begin position="46"/>
        <end position="69"/>
    </location>
</feature>
<accession>A0ABP5A5Y7</accession>
<dbReference type="Pfam" id="PF07853">
    <property type="entry name" value="DUF1648"/>
    <property type="match status" value="1"/>
</dbReference>
<dbReference type="InterPro" id="IPR012867">
    <property type="entry name" value="DUF1648"/>
</dbReference>
<gene>
    <name evidence="3" type="ORF">GCM10009688_06090</name>
</gene>
<dbReference type="Proteomes" id="UP001500784">
    <property type="component" value="Unassembled WGS sequence"/>
</dbReference>